<evidence type="ECO:0000259" key="1">
    <source>
        <dbReference type="Pfam" id="PF14214"/>
    </source>
</evidence>
<feature type="non-terminal residue" evidence="2">
    <location>
        <position position="1"/>
    </location>
</feature>
<organism evidence="2 3">
    <name type="scientific">Coprinellus micaceus</name>
    <name type="common">Glistening ink-cap mushroom</name>
    <name type="synonym">Coprinus micaceus</name>
    <dbReference type="NCBI Taxonomy" id="71717"/>
    <lineage>
        <taxon>Eukaryota</taxon>
        <taxon>Fungi</taxon>
        <taxon>Dikarya</taxon>
        <taxon>Basidiomycota</taxon>
        <taxon>Agaricomycotina</taxon>
        <taxon>Agaricomycetes</taxon>
        <taxon>Agaricomycetidae</taxon>
        <taxon>Agaricales</taxon>
        <taxon>Agaricineae</taxon>
        <taxon>Psathyrellaceae</taxon>
        <taxon>Coprinellus</taxon>
    </lineage>
</organism>
<evidence type="ECO:0000313" key="2">
    <source>
        <dbReference type="EMBL" id="TEB38498.1"/>
    </source>
</evidence>
<dbReference type="STRING" id="71717.A0A4Y7TXD9"/>
<sequence>LFTAFNIAQRRTMLRSVHLQTLRSRFPGIAKDLSLVSADAVKAVATHFKHKNLGPAFFEPSDEDHALVQKLLYQVNYVSRGVPGTNSARLTMRNQIRGMIVSLGVPQLFITLNPSDNRNPIVKFLSGADIDIDNLLDIDVPDYWDQSCTVARNPFVAAQFFNLYIKAFI</sequence>
<accession>A0A4Y7TXD9</accession>
<dbReference type="Pfam" id="PF14214">
    <property type="entry name" value="Helitron_like_N"/>
    <property type="match status" value="1"/>
</dbReference>
<comment type="caution">
    <text evidence="2">The sequence shown here is derived from an EMBL/GenBank/DDBJ whole genome shotgun (WGS) entry which is preliminary data.</text>
</comment>
<gene>
    <name evidence="2" type="ORF">FA13DRAFT_1581299</name>
</gene>
<reference evidence="2 3" key="1">
    <citation type="journal article" date="2019" name="Nat. Ecol. Evol.">
        <title>Megaphylogeny resolves global patterns of mushroom evolution.</title>
        <authorList>
            <person name="Varga T."/>
            <person name="Krizsan K."/>
            <person name="Foldi C."/>
            <person name="Dima B."/>
            <person name="Sanchez-Garcia M."/>
            <person name="Sanchez-Ramirez S."/>
            <person name="Szollosi G.J."/>
            <person name="Szarkandi J.G."/>
            <person name="Papp V."/>
            <person name="Albert L."/>
            <person name="Andreopoulos W."/>
            <person name="Angelini C."/>
            <person name="Antonin V."/>
            <person name="Barry K.W."/>
            <person name="Bougher N.L."/>
            <person name="Buchanan P."/>
            <person name="Buyck B."/>
            <person name="Bense V."/>
            <person name="Catcheside P."/>
            <person name="Chovatia M."/>
            <person name="Cooper J."/>
            <person name="Damon W."/>
            <person name="Desjardin D."/>
            <person name="Finy P."/>
            <person name="Geml J."/>
            <person name="Haridas S."/>
            <person name="Hughes K."/>
            <person name="Justo A."/>
            <person name="Karasinski D."/>
            <person name="Kautmanova I."/>
            <person name="Kiss B."/>
            <person name="Kocsube S."/>
            <person name="Kotiranta H."/>
            <person name="LaButti K.M."/>
            <person name="Lechner B.E."/>
            <person name="Liimatainen K."/>
            <person name="Lipzen A."/>
            <person name="Lukacs Z."/>
            <person name="Mihaltcheva S."/>
            <person name="Morgado L.N."/>
            <person name="Niskanen T."/>
            <person name="Noordeloos M.E."/>
            <person name="Ohm R.A."/>
            <person name="Ortiz-Santana B."/>
            <person name="Ovrebo C."/>
            <person name="Racz N."/>
            <person name="Riley R."/>
            <person name="Savchenko A."/>
            <person name="Shiryaev A."/>
            <person name="Soop K."/>
            <person name="Spirin V."/>
            <person name="Szebenyi C."/>
            <person name="Tomsovsky M."/>
            <person name="Tulloss R.E."/>
            <person name="Uehling J."/>
            <person name="Grigoriev I.V."/>
            <person name="Vagvolgyi C."/>
            <person name="Papp T."/>
            <person name="Martin F.M."/>
            <person name="Miettinen O."/>
            <person name="Hibbett D.S."/>
            <person name="Nagy L.G."/>
        </authorList>
    </citation>
    <scope>NUCLEOTIDE SEQUENCE [LARGE SCALE GENOMIC DNA]</scope>
    <source>
        <strain evidence="2 3">FP101781</strain>
    </source>
</reference>
<keyword evidence="3" id="KW-1185">Reference proteome</keyword>
<dbReference type="OrthoDB" id="432234at2759"/>
<proteinExistence type="predicted"/>
<feature type="non-terminal residue" evidence="2">
    <location>
        <position position="169"/>
    </location>
</feature>
<name>A0A4Y7TXD9_COPMI</name>
<dbReference type="AlphaFoldDB" id="A0A4Y7TXD9"/>
<dbReference type="EMBL" id="QPFP01000003">
    <property type="protein sequence ID" value="TEB38498.1"/>
    <property type="molecule type" value="Genomic_DNA"/>
</dbReference>
<evidence type="ECO:0000313" key="3">
    <source>
        <dbReference type="Proteomes" id="UP000298030"/>
    </source>
</evidence>
<feature type="domain" description="Helitron helicase-like" evidence="1">
    <location>
        <begin position="2"/>
        <end position="169"/>
    </location>
</feature>
<dbReference type="Proteomes" id="UP000298030">
    <property type="component" value="Unassembled WGS sequence"/>
</dbReference>
<protein>
    <recommendedName>
        <fullName evidence="1">Helitron helicase-like domain-containing protein</fullName>
    </recommendedName>
</protein>
<dbReference type="InterPro" id="IPR025476">
    <property type="entry name" value="Helitron_helicase-like"/>
</dbReference>